<gene>
    <name evidence="2" type="ordered locus">azo1813</name>
</gene>
<dbReference type="AlphaFoldDB" id="A1K6H5"/>
<organism evidence="2 3">
    <name type="scientific">Azoarcus sp. (strain BH72)</name>
    <dbReference type="NCBI Taxonomy" id="418699"/>
    <lineage>
        <taxon>Bacteria</taxon>
        <taxon>Pseudomonadati</taxon>
        <taxon>Pseudomonadota</taxon>
        <taxon>Betaproteobacteria</taxon>
        <taxon>Rhodocyclales</taxon>
        <taxon>Zoogloeaceae</taxon>
        <taxon>Azoarcus</taxon>
    </lineage>
</organism>
<dbReference type="STRING" id="62928.azo1813"/>
<sequence>MKSPPKKDETGRFPVADTEDTNVARPPREDELPLPFERDEAPDTPPDAREEGRPRQVIEQAASDVARGLVDTERRGIPTDVPAPAPPPEHSPGASVPEEGVDVAGHSRSRRPDHKA</sequence>
<proteinExistence type="predicted"/>
<feature type="compositionally biased region" description="Basic and acidic residues" evidence="1">
    <location>
        <begin position="1"/>
        <end position="11"/>
    </location>
</feature>
<reference evidence="2 3" key="1">
    <citation type="journal article" date="2006" name="Nat. Biotechnol.">
        <title>Complete genome of the mutualistic, N2-fixing grass endophyte Azoarcus sp. strain BH72.</title>
        <authorList>
            <person name="Krause A."/>
            <person name="Ramakumar A."/>
            <person name="Bartels D."/>
            <person name="Battistoni F."/>
            <person name="Bekel T."/>
            <person name="Boch J."/>
            <person name="Boehm M."/>
            <person name="Friedrich F."/>
            <person name="Hurek T."/>
            <person name="Krause L."/>
            <person name="Linke B."/>
            <person name="McHardy A.C."/>
            <person name="Sarkar A."/>
            <person name="Schneiker S."/>
            <person name="Syed A.A."/>
            <person name="Thauer R."/>
            <person name="Vorhoelter F.-J."/>
            <person name="Weidner S."/>
            <person name="Puehler A."/>
            <person name="Reinhold-Hurek B."/>
            <person name="Kaiser O."/>
            <person name="Goesmann A."/>
        </authorList>
    </citation>
    <scope>NUCLEOTIDE SEQUENCE [LARGE SCALE GENOMIC DNA]</scope>
    <source>
        <strain evidence="2 3">BH72</strain>
    </source>
</reference>
<dbReference type="Proteomes" id="UP000002588">
    <property type="component" value="Chromosome"/>
</dbReference>
<feature type="compositionally biased region" description="Basic residues" evidence="1">
    <location>
        <begin position="107"/>
        <end position="116"/>
    </location>
</feature>
<protein>
    <submittedName>
        <fullName evidence="2">Uncharacterized protein</fullName>
    </submittedName>
</protein>
<feature type="region of interest" description="Disordered" evidence="1">
    <location>
        <begin position="1"/>
        <end position="116"/>
    </location>
</feature>
<evidence type="ECO:0000313" key="2">
    <source>
        <dbReference type="EMBL" id="CAL94430.1"/>
    </source>
</evidence>
<dbReference type="HOGENOM" id="CLU_2091778_0_0_4"/>
<dbReference type="KEGG" id="azo:azo1813"/>
<dbReference type="EMBL" id="AM406670">
    <property type="protein sequence ID" value="CAL94430.1"/>
    <property type="molecule type" value="Genomic_DNA"/>
</dbReference>
<dbReference type="RefSeq" id="WP_011765546.1">
    <property type="nucleotide sequence ID" value="NC_008702.1"/>
</dbReference>
<evidence type="ECO:0000256" key="1">
    <source>
        <dbReference type="SAM" id="MobiDB-lite"/>
    </source>
</evidence>
<feature type="compositionally biased region" description="Pro residues" evidence="1">
    <location>
        <begin position="81"/>
        <end position="90"/>
    </location>
</feature>
<accession>A1K6H5</accession>
<name>A1K6H5_AZOSB</name>
<evidence type="ECO:0000313" key="3">
    <source>
        <dbReference type="Proteomes" id="UP000002588"/>
    </source>
</evidence>
<feature type="compositionally biased region" description="Basic and acidic residues" evidence="1">
    <location>
        <begin position="26"/>
        <end position="56"/>
    </location>
</feature>
<keyword evidence="3" id="KW-1185">Reference proteome</keyword>